<organism evidence="1 2">
    <name type="scientific">Escherichia phage mistaenkt</name>
    <dbReference type="NCBI Taxonomy" id="2696420"/>
    <lineage>
        <taxon>Viruses</taxon>
        <taxon>Duplodnaviria</taxon>
        <taxon>Heunggongvirae</taxon>
        <taxon>Uroviricota</taxon>
        <taxon>Caudoviricetes</taxon>
        <taxon>Andersonviridae</taxon>
        <taxon>Ounavirinae</taxon>
        <taxon>Mooglevirus</taxon>
        <taxon>Mooglevirus mistaenkt</taxon>
    </lineage>
</organism>
<gene>
    <name evidence="1" type="ORF">mistaenkt_75</name>
</gene>
<reference evidence="2" key="1">
    <citation type="submission" date="2019-12" db="EMBL/GenBank/DDBJ databases">
        <authorList>
            <person name="Olsen N.S."/>
            <person name="Junco L.M.F."/>
            <person name="Kot W."/>
            <person name="Hansen L.H."/>
        </authorList>
    </citation>
    <scope>NUCLEOTIDE SEQUENCE [LARGE SCALE GENOMIC DNA]</scope>
</reference>
<evidence type="ECO:0000313" key="1">
    <source>
        <dbReference type="EMBL" id="QHR67963.1"/>
    </source>
</evidence>
<dbReference type="Proteomes" id="UP000464854">
    <property type="component" value="Segment"/>
</dbReference>
<name>A0A6B9WPZ4_9CAUD</name>
<keyword evidence="2" id="KW-1185">Reference proteome</keyword>
<accession>A0A6B9WPZ4</accession>
<protein>
    <submittedName>
        <fullName evidence="1">Uncharacterized protein</fullName>
    </submittedName>
</protein>
<proteinExistence type="predicted"/>
<sequence>MKRENAIFKGNFAIGFYGKPTEAEKVWGHEILEEMIPKLQKGEIKHSEKNRVKGYMAIGSAISNIKLETTCAKDVRNSFIKELFNNLDGVDATAIWLDVDGAKYTTFVFKNEDIKCLFP</sequence>
<evidence type="ECO:0000313" key="2">
    <source>
        <dbReference type="Proteomes" id="UP000464854"/>
    </source>
</evidence>
<dbReference type="EMBL" id="MN850587">
    <property type="protein sequence ID" value="QHR67963.1"/>
    <property type="molecule type" value="Genomic_DNA"/>
</dbReference>